<evidence type="ECO:0000256" key="1">
    <source>
        <dbReference type="SAM" id="MobiDB-lite"/>
    </source>
</evidence>
<feature type="region of interest" description="Disordered" evidence="1">
    <location>
        <begin position="128"/>
        <end position="157"/>
    </location>
</feature>
<dbReference type="Proteomes" id="UP001175227">
    <property type="component" value="Unassembled WGS sequence"/>
</dbReference>
<dbReference type="AlphaFoldDB" id="A0AA39T9P0"/>
<sequence length="157" mass="17619">MYTDVMGKWLAAVTRDPEAGWDDYLVLVLIITRRHYRQRARVFLVVKKTRWWKKLVASEMHKVTPADVSGKGVRTLFERTLSIRGTDDGAGNDRAGQYGKAPLKMANIRFYSNSLPQSDVPSVKTAVSISSRQTHSHLTVDALPPPSTPHSHTDVHP</sequence>
<reference evidence="2" key="1">
    <citation type="submission" date="2023-06" db="EMBL/GenBank/DDBJ databases">
        <authorList>
            <consortium name="Lawrence Berkeley National Laboratory"/>
            <person name="Ahrendt S."/>
            <person name="Sahu N."/>
            <person name="Indic B."/>
            <person name="Wong-Bajracharya J."/>
            <person name="Merenyi Z."/>
            <person name="Ke H.-M."/>
            <person name="Monk M."/>
            <person name="Kocsube S."/>
            <person name="Drula E."/>
            <person name="Lipzen A."/>
            <person name="Balint B."/>
            <person name="Henrissat B."/>
            <person name="Andreopoulos B."/>
            <person name="Martin F.M."/>
            <person name="Harder C.B."/>
            <person name="Rigling D."/>
            <person name="Ford K.L."/>
            <person name="Foster G.D."/>
            <person name="Pangilinan J."/>
            <person name="Papanicolaou A."/>
            <person name="Barry K."/>
            <person name="LaButti K."/>
            <person name="Viragh M."/>
            <person name="Koriabine M."/>
            <person name="Yan M."/>
            <person name="Riley R."/>
            <person name="Champramary S."/>
            <person name="Plett K.L."/>
            <person name="Tsai I.J."/>
            <person name="Slot J."/>
            <person name="Sipos G."/>
            <person name="Plett J."/>
            <person name="Nagy L.G."/>
            <person name="Grigoriev I.V."/>
        </authorList>
    </citation>
    <scope>NUCLEOTIDE SEQUENCE</scope>
    <source>
        <strain evidence="2">ICMP 16352</strain>
    </source>
</reference>
<name>A0AA39T9P0_9AGAR</name>
<accession>A0AA39T9P0</accession>
<evidence type="ECO:0000313" key="3">
    <source>
        <dbReference type="Proteomes" id="UP001175227"/>
    </source>
</evidence>
<evidence type="ECO:0000313" key="2">
    <source>
        <dbReference type="EMBL" id="KAK0474371.1"/>
    </source>
</evidence>
<organism evidence="2 3">
    <name type="scientific">Armillaria novae-zelandiae</name>
    <dbReference type="NCBI Taxonomy" id="153914"/>
    <lineage>
        <taxon>Eukaryota</taxon>
        <taxon>Fungi</taxon>
        <taxon>Dikarya</taxon>
        <taxon>Basidiomycota</taxon>
        <taxon>Agaricomycotina</taxon>
        <taxon>Agaricomycetes</taxon>
        <taxon>Agaricomycetidae</taxon>
        <taxon>Agaricales</taxon>
        <taxon>Marasmiineae</taxon>
        <taxon>Physalacriaceae</taxon>
        <taxon>Armillaria</taxon>
    </lineage>
</organism>
<comment type="caution">
    <text evidence="2">The sequence shown here is derived from an EMBL/GenBank/DDBJ whole genome shotgun (WGS) entry which is preliminary data.</text>
</comment>
<feature type="compositionally biased region" description="Polar residues" evidence="1">
    <location>
        <begin position="128"/>
        <end position="137"/>
    </location>
</feature>
<proteinExistence type="predicted"/>
<dbReference type="EMBL" id="JAUEPR010000027">
    <property type="protein sequence ID" value="KAK0474371.1"/>
    <property type="molecule type" value="Genomic_DNA"/>
</dbReference>
<keyword evidence="3" id="KW-1185">Reference proteome</keyword>
<protein>
    <submittedName>
        <fullName evidence="2">Uncharacterized protein</fullName>
    </submittedName>
</protein>
<gene>
    <name evidence="2" type="ORF">IW261DRAFT_1422956</name>
</gene>